<dbReference type="GO" id="GO:0006203">
    <property type="term" value="P:dGTP catabolic process"/>
    <property type="evidence" value="ECO:0007669"/>
    <property type="project" value="TreeGrafter"/>
</dbReference>
<reference evidence="2 3" key="1">
    <citation type="submission" date="2019-01" db="EMBL/GenBank/DDBJ databases">
        <title>Genome sequencing of strain FW100M-2.</title>
        <authorList>
            <person name="Heo J."/>
            <person name="Kim S.-J."/>
            <person name="Kim J.-S."/>
            <person name="Hong S.-B."/>
            <person name="Kwon S.-W."/>
        </authorList>
    </citation>
    <scope>NUCLEOTIDE SEQUENCE [LARGE SCALE GENOMIC DNA]</scope>
    <source>
        <strain evidence="2 3">FW100M-2</strain>
    </source>
</reference>
<name>A0A4P6ETM1_9BACL</name>
<dbReference type="GO" id="GO:0008832">
    <property type="term" value="F:dGTPase activity"/>
    <property type="evidence" value="ECO:0007669"/>
    <property type="project" value="TreeGrafter"/>
</dbReference>
<evidence type="ECO:0000313" key="2">
    <source>
        <dbReference type="EMBL" id="QAY65795.1"/>
    </source>
</evidence>
<dbReference type="OrthoDB" id="9803619at2"/>
<dbReference type="PANTHER" id="PTHR11373">
    <property type="entry name" value="DEOXYNUCLEOSIDE TRIPHOSPHATE TRIPHOSPHOHYDROLASE"/>
    <property type="match status" value="1"/>
</dbReference>
<dbReference type="Proteomes" id="UP000293568">
    <property type="component" value="Chromosome"/>
</dbReference>
<protein>
    <submittedName>
        <fullName evidence="2">HD domain-containing protein</fullName>
    </submittedName>
</protein>
<sequence length="355" mass="40459">MNTNKRMDTYMKDYRLRLDGALDELWEPLWRRPIRLFPEEKALLRSKTIRRLQFVRHGGASFINTHHTYSRLQHTLGVFALAAHFDPDNRVLRAAALLHDTGHAPFSHTFESLEGVDHHLWTRDAVFAEEIAAILDGAKLDPELILDYIDGAQRSLLRNKDGVLHADHLDSYVRSAYNGGYLPVPAGELLRGMSYRDGHLDFELPAGRIVTGLIEEEARMHGSLANIGINAMMRKLARQLFAEGKIHAAELPQMLDAHIEQLLLSEDRTRENYEMLLLESWRIRVSREQPDVAAEQAVLHKLYLSMPLVDGISIAEISPQIRAMLQALEQMLGAYYVWLEKREGALMRSAEMLGV</sequence>
<dbReference type="InterPro" id="IPR006674">
    <property type="entry name" value="HD_domain"/>
</dbReference>
<dbReference type="EMBL" id="CP035492">
    <property type="protein sequence ID" value="QAY65795.1"/>
    <property type="molecule type" value="Genomic_DNA"/>
</dbReference>
<dbReference type="SUPFAM" id="SSF109604">
    <property type="entry name" value="HD-domain/PDEase-like"/>
    <property type="match status" value="1"/>
</dbReference>
<dbReference type="InterPro" id="IPR050135">
    <property type="entry name" value="dGTPase-like"/>
</dbReference>
<dbReference type="PROSITE" id="PS51831">
    <property type="entry name" value="HD"/>
    <property type="match status" value="1"/>
</dbReference>
<dbReference type="Pfam" id="PF01966">
    <property type="entry name" value="HD"/>
    <property type="match status" value="1"/>
</dbReference>
<proteinExistence type="predicted"/>
<dbReference type="KEGG" id="pprt:ET464_04765"/>
<organism evidence="2 3">
    <name type="scientific">Paenibacillus protaetiae</name>
    <dbReference type="NCBI Taxonomy" id="2509456"/>
    <lineage>
        <taxon>Bacteria</taxon>
        <taxon>Bacillati</taxon>
        <taxon>Bacillota</taxon>
        <taxon>Bacilli</taxon>
        <taxon>Bacillales</taxon>
        <taxon>Paenibacillaceae</taxon>
        <taxon>Paenibacillus</taxon>
    </lineage>
</organism>
<feature type="domain" description="HD" evidence="1">
    <location>
        <begin position="71"/>
        <end position="172"/>
    </location>
</feature>
<keyword evidence="3" id="KW-1185">Reference proteome</keyword>
<dbReference type="InterPro" id="IPR003607">
    <property type="entry name" value="HD/PDEase_dom"/>
</dbReference>
<gene>
    <name evidence="2" type="ORF">ET464_04765</name>
</gene>
<accession>A0A4P6ETM1</accession>
<dbReference type="PANTHER" id="PTHR11373:SF4">
    <property type="entry name" value="DEOXYNUCLEOSIDE TRIPHOSPHATE TRIPHOSPHOHYDROLASE SAMHD1"/>
    <property type="match status" value="1"/>
</dbReference>
<dbReference type="AlphaFoldDB" id="A0A4P6ETM1"/>
<evidence type="ECO:0000259" key="1">
    <source>
        <dbReference type="PROSITE" id="PS51831"/>
    </source>
</evidence>
<dbReference type="Gene3D" id="1.10.3210.10">
    <property type="entry name" value="Hypothetical protein af1432"/>
    <property type="match status" value="1"/>
</dbReference>
<dbReference type="SMART" id="SM00471">
    <property type="entry name" value="HDc"/>
    <property type="match status" value="1"/>
</dbReference>
<dbReference type="CDD" id="cd00077">
    <property type="entry name" value="HDc"/>
    <property type="match status" value="1"/>
</dbReference>
<evidence type="ECO:0000313" key="3">
    <source>
        <dbReference type="Proteomes" id="UP000293568"/>
    </source>
</evidence>